<evidence type="ECO:0000313" key="1">
    <source>
        <dbReference type="EMBL" id="GAA1972192.1"/>
    </source>
</evidence>
<dbReference type="RefSeq" id="WP_344658063.1">
    <property type="nucleotide sequence ID" value="NZ_BAAAQM010000018.1"/>
</dbReference>
<organism evidence="1 2">
    <name type="scientific">Catenulispora subtropica</name>
    <dbReference type="NCBI Taxonomy" id="450798"/>
    <lineage>
        <taxon>Bacteria</taxon>
        <taxon>Bacillati</taxon>
        <taxon>Actinomycetota</taxon>
        <taxon>Actinomycetes</taxon>
        <taxon>Catenulisporales</taxon>
        <taxon>Catenulisporaceae</taxon>
        <taxon>Catenulispora</taxon>
    </lineage>
</organism>
<protein>
    <submittedName>
        <fullName evidence="1">Uncharacterized protein</fullName>
    </submittedName>
</protein>
<keyword evidence="2" id="KW-1185">Reference proteome</keyword>
<proteinExistence type="predicted"/>
<reference evidence="1 2" key="1">
    <citation type="journal article" date="2019" name="Int. J. Syst. Evol. Microbiol.">
        <title>The Global Catalogue of Microorganisms (GCM) 10K type strain sequencing project: providing services to taxonomists for standard genome sequencing and annotation.</title>
        <authorList>
            <consortium name="The Broad Institute Genomics Platform"/>
            <consortium name="The Broad Institute Genome Sequencing Center for Infectious Disease"/>
            <person name="Wu L."/>
            <person name="Ma J."/>
        </authorList>
    </citation>
    <scope>NUCLEOTIDE SEQUENCE [LARGE SCALE GENOMIC DNA]</scope>
    <source>
        <strain evidence="1 2">JCM 16013</strain>
    </source>
</reference>
<name>A0ABN2RNN9_9ACTN</name>
<dbReference type="EMBL" id="BAAAQM010000018">
    <property type="protein sequence ID" value="GAA1972192.1"/>
    <property type="molecule type" value="Genomic_DNA"/>
</dbReference>
<dbReference type="Proteomes" id="UP001499854">
    <property type="component" value="Unassembled WGS sequence"/>
</dbReference>
<sequence>MERNIGDVPTGLTRRAATFVRMHGIRMDPLPLNEERDRWLAAGVPAEQIDRVVDFEARWGGLVLPPSPVYDGGPRYLSADVPTLESNGWCFEVGTQRSAIPYLFAIGPSGEFGLFGDGGWTALHRDIEGWIESIALARHAALWADTIKVVRGIAVDDLNLQALEEIAEVQGLWDTWWRGADSLVAVYRGEAEVLRHPGALKAVIYSGLDEWGLRGG</sequence>
<gene>
    <name evidence="1" type="ORF">GCM10009838_34620</name>
</gene>
<accession>A0ABN2RNN9</accession>
<comment type="caution">
    <text evidence="1">The sequence shown here is derived from an EMBL/GenBank/DDBJ whole genome shotgun (WGS) entry which is preliminary data.</text>
</comment>
<evidence type="ECO:0000313" key="2">
    <source>
        <dbReference type="Proteomes" id="UP001499854"/>
    </source>
</evidence>